<accession>X1HVM9</accession>
<protein>
    <submittedName>
        <fullName evidence="1">Uncharacterized protein</fullName>
    </submittedName>
</protein>
<sequence>VEVKAEALRGLRKKISVEIVEKLIPLFKRKGDAIHIELLKIIAEKKVTKAAESIAEFLQSLELRTDSTAQSLKELGVTTLYKLDVDNIKILLKDLTFSKDKMLANLAGAALKRIT</sequence>
<evidence type="ECO:0000313" key="1">
    <source>
        <dbReference type="EMBL" id="GAH49358.1"/>
    </source>
</evidence>
<comment type="caution">
    <text evidence="1">The sequence shown here is derived from an EMBL/GenBank/DDBJ whole genome shotgun (WGS) entry which is preliminary data.</text>
</comment>
<proteinExistence type="predicted"/>
<reference evidence="1" key="1">
    <citation type="journal article" date="2014" name="Front. Microbiol.">
        <title>High frequency of phylogenetically diverse reductive dehalogenase-homologous genes in deep subseafloor sedimentary metagenomes.</title>
        <authorList>
            <person name="Kawai M."/>
            <person name="Futagami T."/>
            <person name="Toyoda A."/>
            <person name="Takaki Y."/>
            <person name="Nishi S."/>
            <person name="Hori S."/>
            <person name="Arai W."/>
            <person name="Tsubouchi T."/>
            <person name="Morono Y."/>
            <person name="Uchiyama I."/>
            <person name="Ito T."/>
            <person name="Fujiyama A."/>
            <person name="Inagaki F."/>
            <person name="Takami H."/>
        </authorList>
    </citation>
    <scope>NUCLEOTIDE SEQUENCE</scope>
    <source>
        <strain evidence="1">Expedition CK06-06</strain>
    </source>
</reference>
<dbReference type="AlphaFoldDB" id="X1HVM9"/>
<organism evidence="1">
    <name type="scientific">marine sediment metagenome</name>
    <dbReference type="NCBI Taxonomy" id="412755"/>
    <lineage>
        <taxon>unclassified sequences</taxon>
        <taxon>metagenomes</taxon>
        <taxon>ecological metagenomes</taxon>
    </lineage>
</organism>
<gene>
    <name evidence="1" type="ORF">S03H2_35587</name>
</gene>
<feature type="non-terminal residue" evidence="1">
    <location>
        <position position="1"/>
    </location>
</feature>
<dbReference type="EMBL" id="BARU01021784">
    <property type="protein sequence ID" value="GAH49358.1"/>
    <property type="molecule type" value="Genomic_DNA"/>
</dbReference>
<name>X1HVM9_9ZZZZ</name>